<dbReference type="Pfam" id="PF12802">
    <property type="entry name" value="MarR_2"/>
    <property type="match status" value="1"/>
</dbReference>
<feature type="domain" description="HTH marR-type" evidence="1">
    <location>
        <begin position="8"/>
        <end position="144"/>
    </location>
</feature>
<evidence type="ECO:0000313" key="3">
    <source>
        <dbReference type="Proteomes" id="UP001302949"/>
    </source>
</evidence>
<dbReference type="SUPFAM" id="SSF46785">
    <property type="entry name" value="Winged helix' DNA-binding domain"/>
    <property type="match status" value="1"/>
</dbReference>
<proteinExistence type="predicted"/>
<dbReference type="PANTHER" id="PTHR33164">
    <property type="entry name" value="TRANSCRIPTIONAL REGULATOR, MARR FAMILY"/>
    <property type="match status" value="1"/>
</dbReference>
<evidence type="ECO:0000259" key="1">
    <source>
        <dbReference type="PROSITE" id="PS50995"/>
    </source>
</evidence>
<protein>
    <submittedName>
        <fullName evidence="2">MarR family transcriptional regulator</fullName>
    </submittedName>
</protein>
<dbReference type="InterPro" id="IPR036390">
    <property type="entry name" value="WH_DNA-bd_sf"/>
</dbReference>
<dbReference type="InterPro" id="IPR036388">
    <property type="entry name" value="WH-like_DNA-bd_sf"/>
</dbReference>
<reference evidence="2 3" key="1">
    <citation type="submission" date="2023-12" db="EMBL/GenBank/DDBJ databases">
        <title>Novel species of the genus Arcicella isolated from rivers.</title>
        <authorList>
            <person name="Lu H."/>
        </authorList>
    </citation>
    <scope>NUCLEOTIDE SEQUENCE [LARGE SCALE GENOMIC DNA]</scope>
    <source>
        <strain evidence="2 3">KCTC 23307</strain>
    </source>
</reference>
<dbReference type="Gene3D" id="1.10.10.10">
    <property type="entry name" value="Winged helix-like DNA-binding domain superfamily/Winged helix DNA-binding domain"/>
    <property type="match status" value="1"/>
</dbReference>
<dbReference type="RefSeq" id="WP_323296321.1">
    <property type="nucleotide sequence ID" value="NZ_JAYFUM010000008.1"/>
</dbReference>
<gene>
    <name evidence="2" type="ORF">VB248_08455</name>
</gene>
<sequence length="150" mass="17414">MTTNPADNRAYFFKIDTTIKKIRQNLQKKLDASNIDLTVDQWVLLDHLKRHETEGISQNELAEMTVKDAPTVTRIIDLLVKKGLAERKMAVNDRRRFNIILTDAGREKFEETYPIVVEVRRQGWGDLSDEDYKTFVRILDSIYLNVSSGK</sequence>
<dbReference type="PANTHER" id="PTHR33164:SF43">
    <property type="entry name" value="HTH-TYPE TRANSCRIPTIONAL REPRESSOR YETL"/>
    <property type="match status" value="1"/>
</dbReference>
<dbReference type="PROSITE" id="PS50995">
    <property type="entry name" value="HTH_MARR_2"/>
    <property type="match status" value="1"/>
</dbReference>
<organism evidence="2 3">
    <name type="scientific">Arcicella rigui</name>
    <dbReference type="NCBI Taxonomy" id="797020"/>
    <lineage>
        <taxon>Bacteria</taxon>
        <taxon>Pseudomonadati</taxon>
        <taxon>Bacteroidota</taxon>
        <taxon>Cytophagia</taxon>
        <taxon>Cytophagales</taxon>
        <taxon>Flectobacillaceae</taxon>
        <taxon>Arcicella</taxon>
    </lineage>
</organism>
<dbReference type="InterPro" id="IPR000835">
    <property type="entry name" value="HTH_MarR-typ"/>
</dbReference>
<dbReference type="EMBL" id="JAYFUM010000008">
    <property type="protein sequence ID" value="MEA5139162.1"/>
    <property type="molecule type" value="Genomic_DNA"/>
</dbReference>
<evidence type="ECO:0000313" key="2">
    <source>
        <dbReference type="EMBL" id="MEA5139162.1"/>
    </source>
</evidence>
<dbReference type="PRINTS" id="PR00598">
    <property type="entry name" value="HTHMARR"/>
</dbReference>
<comment type="caution">
    <text evidence="2">The sequence shown here is derived from an EMBL/GenBank/DDBJ whole genome shotgun (WGS) entry which is preliminary data.</text>
</comment>
<name>A0ABU5Q9A0_9BACT</name>
<accession>A0ABU5Q9A0</accession>
<keyword evidence="3" id="KW-1185">Reference proteome</keyword>
<dbReference type="Proteomes" id="UP001302949">
    <property type="component" value="Unassembled WGS sequence"/>
</dbReference>
<dbReference type="SMART" id="SM00347">
    <property type="entry name" value="HTH_MARR"/>
    <property type="match status" value="1"/>
</dbReference>
<dbReference type="InterPro" id="IPR039422">
    <property type="entry name" value="MarR/SlyA-like"/>
</dbReference>